<dbReference type="InterPro" id="IPR017907">
    <property type="entry name" value="Znf_RING_CS"/>
</dbReference>
<dbReference type="Pfam" id="PF13765">
    <property type="entry name" value="PRY"/>
    <property type="match status" value="1"/>
</dbReference>
<proteinExistence type="predicted"/>
<dbReference type="InterPro" id="IPR001841">
    <property type="entry name" value="Znf_RING"/>
</dbReference>
<dbReference type="GO" id="GO:0005737">
    <property type="term" value="C:cytoplasm"/>
    <property type="evidence" value="ECO:0007669"/>
    <property type="project" value="UniProtKB-ARBA"/>
</dbReference>
<dbReference type="InterPro" id="IPR001870">
    <property type="entry name" value="B30.2/SPRY"/>
</dbReference>
<gene>
    <name evidence="11" type="ORF">Q5P01_012225</name>
</gene>
<dbReference type="SUPFAM" id="SSF57845">
    <property type="entry name" value="B-box zinc-binding domain"/>
    <property type="match status" value="1"/>
</dbReference>
<dbReference type="PANTHER" id="PTHR25465:SF5">
    <property type="entry name" value="E3 UBIQUITIN_ISG15 LIGASE TRIM25-RELATED"/>
    <property type="match status" value="1"/>
</dbReference>
<dbReference type="InterPro" id="IPR000315">
    <property type="entry name" value="Znf_B-box"/>
</dbReference>
<dbReference type="Pfam" id="PF00622">
    <property type="entry name" value="SPRY"/>
    <property type="match status" value="1"/>
</dbReference>
<dbReference type="Proteomes" id="UP001187415">
    <property type="component" value="Unassembled WGS sequence"/>
</dbReference>
<dbReference type="Gene3D" id="2.60.120.920">
    <property type="match status" value="1"/>
</dbReference>
<evidence type="ECO:0000313" key="11">
    <source>
        <dbReference type="EMBL" id="KAK2842025.1"/>
    </source>
</evidence>
<keyword evidence="7" id="KW-0175">Coiled coil</keyword>
<dbReference type="PROSITE" id="PS00518">
    <property type="entry name" value="ZF_RING_1"/>
    <property type="match status" value="1"/>
</dbReference>
<dbReference type="PROSITE" id="PS50089">
    <property type="entry name" value="ZF_RING_2"/>
    <property type="match status" value="1"/>
</dbReference>
<feature type="domain" description="B30.2/SPRY" evidence="10">
    <location>
        <begin position="356"/>
        <end position="548"/>
    </location>
</feature>
<evidence type="ECO:0000259" key="8">
    <source>
        <dbReference type="PROSITE" id="PS50089"/>
    </source>
</evidence>
<keyword evidence="2" id="KW-0479">Metal-binding</keyword>
<dbReference type="InterPro" id="IPR043136">
    <property type="entry name" value="B30.2/SPRY_sf"/>
</dbReference>
<evidence type="ECO:0000256" key="4">
    <source>
        <dbReference type="ARBA" id="ARBA00022833"/>
    </source>
</evidence>
<dbReference type="Gene3D" id="3.30.160.60">
    <property type="entry name" value="Classic Zinc Finger"/>
    <property type="match status" value="1"/>
</dbReference>
<dbReference type="AlphaFoldDB" id="A0AA88MPE8"/>
<name>A0AA88MPE8_CHASR</name>
<comment type="caution">
    <text evidence="11">The sequence shown here is derived from an EMBL/GenBank/DDBJ whole genome shotgun (WGS) entry which is preliminary data.</text>
</comment>
<feature type="coiled-coil region" evidence="7">
    <location>
        <begin position="192"/>
        <end position="219"/>
    </location>
</feature>
<keyword evidence="5" id="KW-0391">Immunity</keyword>
<evidence type="ECO:0000256" key="3">
    <source>
        <dbReference type="ARBA" id="ARBA00022771"/>
    </source>
</evidence>
<dbReference type="CDD" id="cd16040">
    <property type="entry name" value="SPRY_PRY_SNTX"/>
    <property type="match status" value="1"/>
</dbReference>
<evidence type="ECO:0000313" key="12">
    <source>
        <dbReference type="Proteomes" id="UP001187415"/>
    </source>
</evidence>
<dbReference type="Pfam" id="PF15227">
    <property type="entry name" value="zf-C3HC4_4"/>
    <property type="match status" value="1"/>
</dbReference>
<keyword evidence="4" id="KW-0862">Zinc</keyword>
<keyword evidence="3 6" id="KW-0863">Zinc-finger</keyword>
<feature type="domain" description="RING-type" evidence="8">
    <location>
        <begin position="10"/>
        <end position="53"/>
    </location>
</feature>
<evidence type="ECO:0000256" key="2">
    <source>
        <dbReference type="ARBA" id="ARBA00022723"/>
    </source>
</evidence>
<dbReference type="InterPro" id="IPR006574">
    <property type="entry name" value="PRY"/>
</dbReference>
<evidence type="ECO:0000256" key="1">
    <source>
        <dbReference type="ARBA" id="ARBA00022588"/>
    </source>
</evidence>
<reference evidence="11" key="1">
    <citation type="submission" date="2023-07" db="EMBL/GenBank/DDBJ databases">
        <title>Chromosome-level Genome Assembly of Striped Snakehead (Channa striata).</title>
        <authorList>
            <person name="Liu H."/>
        </authorList>
    </citation>
    <scope>NUCLEOTIDE SEQUENCE</scope>
    <source>
        <strain evidence="11">Gz</strain>
        <tissue evidence="11">Muscle</tissue>
    </source>
</reference>
<dbReference type="PROSITE" id="PS50119">
    <property type="entry name" value="ZF_BBOX"/>
    <property type="match status" value="1"/>
</dbReference>
<evidence type="ECO:0000259" key="10">
    <source>
        <dbReference type="PROSITE" id="PS50188"/>
    </source>
</evidence>
<keyword evidence="1" id="KW-0399">Innate immunity</keyword>
<dbReference type="SMART" id="SM00589">
    <property type="entry name" value="PRY"/>
    <property type="match status" value="1"/>
</dbReference>
<dbReference type="InterPro" id="IPR058030">
    <property type="entry name" value="TRIM8/14/16/25/29/45/65_CC"/>
</dbReference>
<keyword evidence="12" id="KW-1185">Reference proteome</keyword>
<dbReference type="Gene3D" id="4.10.830.40">
    <property type="match status" value="1"/>
</dbReference>
<dbReference type="InterPro" id="IPR013320">
    <property type="entry name" value="ConA-like_dom_sf"/>
</dbReference>
<feature type="domain" description="B box-type" evidence="9">
    <location>
        <begin position="144"/>
        <end position="184"/>
    </location>
</feature>
<dbReference type="InterPro" id="IPR003877">
    <property type="entry name" value="SPRY_dom"/>
</dbReference>
<dbReference type="PROSITE" id="PS50188">
    <property type="entry name" value="B302_SPRY"/>
    <property type="match status" value="1"/>
</dbReference>
<evidence type="ECO:0000256" key="6">
    <source>
        <dbReference type="PROSITE-ProRule" id="PRU00024"/>
    </source>
</evidence>
<dbReference type="Pfam" id="PF25600">
    <property type="entry name" value="TRIM_CC"/>
    <property type="match status" value="1"/>
</dbReference>
<evidence type="ECO:0000259" key="9">
    <source>
        <dbReference type="PROSITE" id="PS50119"/>
    </source>
</evidence>
<evidence type="ECO:0000256" key="5">
    <source>
        <dbReference type="ARBA" id="ARBA00022859"/>
    </source>
</evidence>
<dbReference type="SUPFAM" id="SSF57850">
    <property type="entry name" value="RING/U-box"/>
    <property type="match status" value="1"/>
</dbReference>
<dbReference type="SUPFAM" id="SSF49899">
    <property type="entry name" value="Concanavalin A-like lectins/glucanases"/>
    <property type="match status" value="1"/>
</dbReference>
<dbReference type="InterPro" id="IPR051051">
    <property type="entry name" value="E3_ubiq-ligase_TRIM/RNF"/>
</dbReference>
<dbReference type="Pfam" id="PF00643">
    <property type="entry name" value="zf-B_box"/>
    <property type="match status" value="1"/>
</dbReference>
<dbReference type="EMBL" id="JAUPFM010000009">
    <property type="protein sequence ID" value="KAK2842025.1"/>
    <property type="molecule type" value="Genomic_DNA"/>
</dbReference>
<dbReference type="GO" id="GO:0008270">
    <property type="term" value="F:zinc ion binding"/>
    <property type="evidence" value="ECO:0007669"/>
    <property type="project" value="UniProtKB-KW"/>
</dbReference>
<protein>
    <submittedName>
        <fullName evidence="11">Uncharacterized protein</fullName>
    </submittedName>
</protein>
<dbReference type="GO" id="GO:0045087">
    <property type="term" value="P:innate immune response"/>
    <property type="evidence" value="ECO:0007669"/>
    <property type="project" value="UniProtKB-KW"/>
</dbReference>
<organism evidence="11 12">
    <name type="scientific">Channa striata</name>
    <name type="common">Snakehead murrel</name>
    <name type="synonym">Ophicephalus striatus</name>
    <dbReference type="NCBI Taxonomy" id="64152"/>
    <lineage>
        <taxon>Eukaryota</taxon>
        <taxon>Metazoa</taxon>
        <taxon>Chordata</taxon>
        <taxon>Craniata</taxon>
        <taxon>Vertebrata</taxon>
        <taxon>Euteleostomi</taxon>
        <taxon>Actinopterygii</taxon>
        <taxon>Neopterygii</taxon>
        <taxon>Teleostei</taxon>
        <taxon>Neoteleostei</taxon>
        <taxon>Acanthomorphata</taxon>
        <taxon>Anabantaria</taxon>
        <taxon>Anabantiformes</taxon>
        <taxon>Channoidei</taxon>
        <taxon>Channidae</taxon>
        <taxon>Channa</taxon>
    </lineage>
</organism>
<accession>A0AA88MPE8</accession>
<dbReference type="PANTHER" id="PTHR25465">
    <property type="entry name" value="B-BOX DOMAIN CONTAINING"/>
    <property type="match status" value="1"/>
</dbReference>
<evidence type="ECO:0000256" key="7">
    <source>
        <dbReference type="SAM" id="Coils"/>
    </source>
</evidence>
<dbReference type="CDD" id="cd19769">
    <property type="entry name" value="Bbox2_TRIM16-like"/>
    <property type="match status" value="1"/>
</dbReference>
<sequence length="548" mass="62372">MAYNEELFDCSVCLQLMEDPVTTACGHSYCIKCINSVWDRTNHRGTFSCPQCRQTFCPRPELKRNTLLADLLEQHRKKNSQNETDGNTYASPGDAQCDACTGRKRKACKSCLVCLASYCETHLQPHFEMAPLQKHILIPASARINESICGHHGRLLEVYCHTDQQFICLMCVMDQHKGHKTVTVAAEKCEMQRQLTRTKEDISDRLLNAERKISKLRDAAGSIKESAWEVCDDFEQLCAEHICFVKRKCSEMREKVGDAEKAGVDWTNSSLTQLQREVLELRRREDKLDRLSLTEDPIQFLKASQALGNLPVFTDSHDKPDTLTEFVNAQKHNFQNIYNKAKSEILIHSENNKLLNIPVKERSRGYLLAAYRKSEVQVNPCTVAAHLWLSDSNRQISCSDEDQGHPDHPDRFTYYPQALCTKGLEDNHYWEVEWDGGIVDLAVSYIGIKRKGSWNDCCFGHNDLSWKLTCTPSGCTFWHNNLHKGQIPPALSRRVGMHLNFKAGMLSFYSVSASDQLTLLHQIRTTFTEPLYPGFSVDLGATLNICNI</sequence>
<dbReference type="SMART" id="SM00184">
    <property type="entry name" value="RING"/>
    <property type="match status" value="1"/>
</dbReference>
<dbReference type="Gene3D" id="3.30.40.10">
    <property type="entry name" value="Zinc/RING finger domain, C3HC4 (zinc finger)"/>
    <property type="match status" value="1"/>
</dbReference>
<dbReference type="SMART" id="SM00336">
    <property type="entry name" value="BBOX"/>
    <property type="match status" value="1"/>
</dbReference>
<dbReference type="InterPro" id="IPR013083">
    <property type="entry name" value="Znf_RING/FYVE/PHD"/>
</dbReference>